<dbReference type="Proteomes" id="UP000233469">
    <property type="component" value="Unassembled WGS sequence"/>
</dbReference>
<dbReference type="Pfam" id="PF01822">
    <property type="entry name" value="WSC"/>
    <property type="match status" value="2"/>
</dbReference>
<dbReference type="InterPro" id="IPR051836">
    <property type="entry name" value="Kremen_rcpt"/>
</dbReference>
<evidence type="ECO:0000256" key="5">
    <source>
        <dbReference type="ARBA" id="ARBA00023136"/>
    </source>
</evidence>
<dbReference type="VEuPathDB" id="FungiDB:RhiirA1_508249"/>
<reference evidence="10 11" key="1">
    <citation type="submission" date="2016-04" db="EMBL/GenBank/DDBJ databases">
        <title>Genome analyses suggest a sexual origin of heterokaryosis in a supposedly ancient asexual fungus.</title>
        <authorList>
            <person name="Ropars J."/>
            <person name="Sedzielewska K."/>
            <person name="Noel J."/>
            <person name="Charron P."/>
            <person name="Farinelli L."/>
            <person name="Marton T."/>
            <person name="Kruger M."/>
            <person name="Pelin A."/>
            <person name="Brachmann A."/>
            <person name="Corradi N."/>
        </authorList>
    </citation>
    <scope>NUCLEOTIDE SEQUENCE [LARGE SCALE GENOMIC DNA]</scope>
    <source>
        <strain evidence="10 11">C2</strain>
    </source>
</reference>
<evidence type="ECO:0000256" key="7">
    <source>
        <dbReference type="SAM" id="MobiDB-lite"/>
    </source>
</evidence>
<evidence type="ECO:0000313" key="11">
    <source>
        <dbReference type="Proteomes" id="UP000233469"/>
    </source>
</evidence>
<feature type="compositionally biased region" description="Acidic residues" evidence="7">
    <location>
        <begin position="338"/>
        <end position="358"/>
    </location>
</feature>
<feature type="transmembrane region" description="Helical" evidence="8">
    <location>
        <begin position="306"/>
        <end position="327"/>
    </location>
</feature>
<evidence type="ECO:0000256" key="6">
    <source>
        <dbReference type="ARBA" id="ARBA00023180"/>
    </source>
</evidence>
<gene>
    <name evidence="10" type="ORF">RhiirC2_847740</name>
</gene>
<dbReference type="AlphaFoldDB" id="A0A2N1NHM2"/>
<keyword evidence="4 8" id="KW-1133">Transmembrane helix</keyword>
<keyword evidence="6" id="KW-0325">Glycoprotein</keyword>
<dbReference type="VEuPathDB" id="FungiDB:RhiirFUN_022614"/>
<keyword evidence="5 8" id="KW-0472">Membrane</keyword>
<dbReference type="VEuPathDB" id="FungiDB:FUN_017298"/>
<organism evidence="10 11">
    <name type="scientific">Rhizophagus irregularis</name>
    <dbReference type="NCBI Taxonomy" id="588596"/>
    <lineage>
        <taxon>Eukaryota</taxon>
        <taxon>Fungi</taxon>
        <taxon>Fungi incertae sedis</taxon>
        <taxon>Mucoromycota</taxon>
        <taxon>Glomeromycotina</taxon>
        <taxon>Glomeromycetes</taxon>
        <taxon>Glomerales</taxon>
        <taxon>Glomeraceae</taxon>
        <taxon>Rhizophagus</taxon>
    </lineage>
</organism>
<dbReference type="InterPro" id="IPR002889">
    <property type="entry name" value="WSC_carb-bd"/>
</dbReference>
<dbReference type="PANTHER" id="PTHR24269">
    <property type="entry name" value="KREMEN PROTEIN"/>
    <property type="match status" value="1"/>
</dbReference>
<reference evidence="10 11" key="2">
    <citation type="submission" date="2017-10" db="EMBL/GenBank/DDBJ databases">
        <title>Extensive intraspecific genome diversity in a model arbuscular mycorrhizal fungus.</title>
        <authorList>
            <person name="Chen E.C.H."/>
            <person name="Morin E."/>
            <person name="Baudet D."/>
            <person name="Noel J."/>
            <person name="Ndikumana S."/>
            <person name="Charron P."/>
            <person name="St-Onge C."/>
            <person name="Giorgi J."/>
            <person name="Grigoriev I.V."/>
            <person name="Roux C."/>
            <person name="Martin F.M."/>
            <person name="Corradi N."/>
        </authorList>
    </citation>
    <scope>NUCLEOTIDE SEQUENCE [LARGE SCALE GENOMIC DNA]</scope>
    <source>
        <strain evidence="10 11">C2</strain>
    </source>
</reference>
<protein>
    <submittedName>
        <fullName evidence="10">WSC-domain-containing protein</fullName>
    </submittedName>
</protein>
<dbReference type="VEuPathDB" id="FungiDB:FUN_017297"/>
<evidence type="ECO:0000313" key="10">
    <source>
        <dbReference type="EMBL" id="PKK73334.1"/>
    </source>
</evidence>
<dbReference type="PROSITE" id="PS51212">
    <property type="entry name" value="WSC"/>
    <property type="match status" value="2"/>
</dbReference>
<evidence type="ECO:0000256" key="8">
    <source>
        <dbReference type="SAM" id="Phobius"/>
    </source>
</evidence>
<feature type="domain" description="WSC" evidence="9">
    <location>
        <begin position="50"/>
        <end position="166"/>
    </location>
</feature>
<accession>A0A2N1NHM2</accession>
<dbReference type="PANTHER" id="PTHR24269:SF16">
    <property type="entry name" value="PROTEIN SLG1"/>
    <property type="match status" value="1"/>
</dbReference>
<dbReference type="SMART" id="SM00321">
    <property type="entry name" value="WSC"/>
    <property type="match status" value="1"/>
</dbReference>
<proteinExistence type="predicted"/>
<feature type="region of interest" description="Disordered" evidence="7">
    <location>
        <begin position="336"/>
        <end position="358"/>
    </location>
</feature>
<evidence type="ECO:0000256" key="4">
    <source>
        <dbReference type="ARBA" id="ARBA00022989"/>
    </source>
</evidence>
<evidence type="ECO:0000256" key="1">
    <source>
        <dbReference type="ARBA" id="ARBA00004167"/>
    </source>
</evidence>
<comment type="subcellular location">
    <subcellularLocation>
        <location evidence="1">Membrane</location>
        <topology evidence="1">Single-pass membrane protein</topology>
    </subcellularLocation>
</comment>
<evidence type="ECO:0000259" key="9">
    <source>
        <dbReference type="PROSITE" id="PS51212"/>
    </source>
</evidence>
<comment type="caution">
    <text evidence="10">The sequence shown here is derived from an EMBL/GenBank/DDBJ whole genome shotgun (WGS) entry which is preliminary data.</text>
</comment>
<evidence type="ECO:0000256" key="3">
    <source>
        <dbReference type="ARBA" id="ARBA00022729"/>
    </source>
</evidence>
<dbReference type="GO" id="GO:0005886">
    <property type="term" value="C:plasma membrane"/>
    <property type="evidence" value="ECO:0007669"/>
    <property type="project" value="TreeGrafter"/>
</dbReference>
<evidence type="ECO:0000256" key="2">
    <source>
        <dbReference type="ARBA" id="ARBA00022692"/>
    </source>
</evidence>
<feature type="domain" description="WSC" evidence="9">
    <location>
        <begin position="195"/>
        <end position="290"/>
    </location>
</feature>
<sequence>MSDGKNETCVEPCINDYILRQDPQVAPLGCYVFNNNLSIDTFNDFATLNNPSSPGCFVRNNSTYDKFNGLAMLNSPSRPSLIFPDPYTTQNNRIVGFCLKTCIDLKFNYAAVENGINCRCGYADALQSYTKVDDNTCNILCTSNTLTGKVTYPCGGKGAYTIYKAELQYYTPPYNITIEDKLNIMYNIDKDKKMYPYYKGCIQDDKYCGKRVLGNSCLSSESMTVDECIDNCRKDNYKFAGLEARTQCFCGNSYNSINRLIGSEQCRASCPGNNSQICGGIWALSLYEVPLPLPADDTTDTTGLKIGLSIGIPAFIIVIIVIAFLFIRRRSRHNKNEYDEDDNDENDNYEDDNDKAHR</sequence>
<keyword evidence="2 8" id="KW-0812">Transmembrane</keyword>
<name>A0A2N1NHM2_9GLOM</name>
<keyword evidence="3" id="KW-0732">Signal</keyword>
<dbReference type="EMBL" id="LLXL01000379">
    <property type="protein sequence ID" value="PKK73334.1"/>
    <property type="molecule type" value="Genomic_DNA"/>
</dbReference>